<sequence>MKKLIMASLLFSGFVTIPAVAEEGAVDSVKESVVEFGSSAMDSGKEVLGKASDKAAEVGSDVADKAKEVGSSIWDGVKEASHAAAGYVEEGASKVKDMTESDEATESTESKADCETSFFNSCEKN</sequence>
<dbReference type="RefSeq" id="WP_133504274.1">
    <property type="nucleotide sequence ID" value="NZ_SNXC01000013.1"/>
</dbReference>
<evidence type="ECO:0000313" key="3">
    <source>
        <dbReference type="EMBL" id="TDO96773.1"/>
    </source>
</evidence>
<feature type="signal peptide" evidence="2">
    <location>
        <begin position="1"/>
        <end position="21"/>
    </location>
</feature>
<reference evidence="3 4" key="1">
    <citation type="submission" date="2019-03" db="EMBL/GenBank/DDBJ databases">
        <title>Genomic Encyclopedia of Type Strains, Phase III (KMG-III): the genomes of soil and plant-associated and newly described type strains.</title>
        <authorList>
            <person name="Whitman W."/>
        </authorList>
    </citation>
    <scope>NUCLEOTIDE SEQUENCE [LARGE SCALE GENOMIC DNA]</scope>
    <source>
        <strain evidence="3 4">CECT 7378</strain>
    </source>
</reference>
<keyword evidence="2" id="KW-0732">Signal</keyword>
<accession>A0A4R6M621</accession>
<keyword evidence="4" id="KW-1185">Reference proteome</keyword>
<evidence type="ECO:0000256" key="2">
    <source>
        <dbReference type="SAM" id="SignalP"/>
    </source>
</evidence>
<dbReference type="OrthoDB" id="6106054at2"/>
<name>A0A4R6M621_9GAMM</name>
<feature type="chain" id="PRO_5020950726" description="Late embryogenesis abundant protein" evidence="2">
    <location>
        <begin position="22"/>
        <end position="125"/>
    </location>
</feature>
<comment type="caution">
    <text evidence="3">The sequence shown here is derived from an EMBL/GenBank/DDBJ whole genome shotgun (WGS) entry which is preliminary data.</text>
</comment>
<evidence type="ECO:0000313" key="4">
    <source>
        <dbReference type="Proteomes" id="UP000294656"/>
    </source>
</evidence>
<dbReference type="Gene3D" id="1.10.287.700">
    <property type="entry name" value="Helix hairpin bin"/>
    <property type="match status" value="1"/>
</dbReference>
<evidence type="ECO:0008006" key="5">
    <source>
        <dbReference type="Google" id="ProtNLM"/>
    </source>
</evidence>
<evidence type="ECO:0000256" key="1">
    <source>
        <dbReference type="SAM" id="MobiDB-lite"/>
    </source>
</evidence>
<feature type="region of interest" description="Disordered" evidence="1">
    <location>
        <begin position="94"/>
        <end position="125"/>
    </location>
</feature>
<organism evidence="3 4">
    <name type="scientific">Marinomonas balearica</name>
    <dbReference type="NCBI Taxonomy" id="491947"/>
    <lineage>
        <taxon>Bacteria</taxon>
        <taxon>Pseudomonadati</taxon>
        <taxon>Pseudomonadota</taxon>
        <taxon>Gammaproteobacteria</taxon>
        <taxon>Oceanospirillales</taxon>
        <taxon>Oceanospirillaceae</taxon>
        <taxon>Marinomonas</taxon>
    </lineage>
</organism>
<dbReference type="AlphaFoldDB" id="A0A4R6M621"/>
<protein>
    <recommendedName>
        <fullName evidence="5">Late embryogenesis abundant protein</fullName>
    </recommendedName>
</protein>
<gene>
    <name evidence="3" type="ORF">DFP79_2541</name>
</gene>
<dbReference type="EMBL" id="SNXC01000013">
    <property type="protein sequence ID" value="TDO96773.1"/>
    <property type="molecule type" value="Genomic_DNA"/>
</dbReference>
<proteinExistence type="predicted"/>
<dbReference type="Proteomes" id="UP000294656">
    <property type="component" value="Unassembled WGS sequence"/>
</dbReference>